<keyword evidence="8" id="KW-1185">Reference proteome</keyword>
<evidence type="ECO:0000256" key="5">
    <source>
        <dbReference type="ARBA" id="ARBA00022777"/>
    </source>
</evidence>
<dbReference type="EC" id="2.7.13.3" evidence="2"/>
<comment type="catalytic activity">
    <reaction evidence="1">
        <text>ATP + protein L-histidine = ADP + protein N-phospho-L-histidine.</text>
        <dbReference type="EC" id="2.7.13.3"/>
    </reaction>
</comment>
<dbReference type="GO" id="GO:0005524">
    <property type="term" value="F:ATP binding"/>
    <property type="evidence" value="ECO:0007669"/>
    <property type="project" value="UniProtKB-KW"/>
</dbReference>
<comment type="caution">
    <text evidence="7">The sequence shown here is derived from an EMBL/GenBank/DDBJ whole genome shotgun (WGS) entry which is preliminary data.</text>
</comment>
<dbReference type="Gene3D" id="3.30.565.10">
    <property type="entry name" value="Histidine kinase-like ATPase, C-terminal domain"/>
    <property type="match status" value="1"/>
</dbReference>
<dbReference type="PRINTS" id="PR00344">
    <property type="entry name" value="BCTRLSENSOR"/>
</dbReference>
<dbReference type="InterPro" id="IPR003661">
    <property type="entry name" value="HisK_dim/P_dom"/>
</dbReference>
<feature type="domain" description="Histidine kinase" evidence="6">
    <location>
        <begin position="195"/>
        <end position="410"/>
    </location>
</feature>
<dbReference type="Gene3D" id="1.10.287.130">
    <property type="match status" value="1"/>
</dbReference>
<dbReference type="Pfam" id="PF01590">
    <property type="entry name" value="GAF"/>
    <property type="match status" value="1"/>
</dbReference>
<evidence type="ECO:0000259" key="6">
    <source>
        <dbReference type="PROSITE" id="PS50109"/>
    </source>
</evidence>
<dbReference type="InterPro" id="IPR036097">
    <property type="entry name" value="HisK_dim/P_sf"/>
</dbReference>
<dbReference type="PROSITE" id="PS50109">
    <property type="entry name" value="HIS_KIN"/>
    <property type="match status" value="1"/>
</dbReference>
<reference evidence="8" key="1">
    <citation type="journal article" date="2019" name="Int. J. Syst. Evol. Microbiol.">
        <title>The Global Catalogue of Microorganisms (GCM) 10K type strain sequencing project: providing services to taxonomists for standard genome sequencing and annotation.</title>
        <authorList>
            <consortium name="The Broad Institute Genomics Platform"/>
            <consortium name="The Broad Institute Genome Sequencing Center for Infectious Disease"/>
            <person name="Wu L."/>
            <person name="Ma J."/>
        </authorList>
    </citation>
    <scope>NUCLEOTIDE SEQUENCE [LARGE SCALE GENOMIC DNA]</scope>
    <source>
        <strain evidence="8">LMG 29894</strain>
    </source>
</reference>
<dbReference type="RefSeq" id="WP_378161488.1">
    <property type="nucleotide sequence ID" value="NZ_JBHSBU010000001.1"/>
</dbReference>
<dbReference type="SUPFAM" id="SSF47384">
    <property type="entry name" value="Homodimeric domain of signal transducing histidine kinase"/>
    <property type="match status" value="1"/>
</dbReference>
<dbReference type="InterPro" id="IPR036890">
    <property type="entry name" value="HATPase_C_sf"/>
</dbReference>
<evidence type="ECO:0000256" key="4">
    <source>
        <dbReference type="ARBA" id="ARBA00022679"/>
    </source>
</evidence>
<evidence type="ECO:0000256" key="2">
    <source>
        <dbReference type="ARBA" id="ARBA00012438"/>
    </source>
</evidence>
<dbReference type="PANTHER" id="PTHR42878:SF15">
    <property type="entry name" value="BACTERIOPHYTOCHROME"/>
    <property type="match status" value="1"/>
</dbReference>
<accession>A0ABV8MNB6</accession>
<dbReference type="Gene3D" id="3.30.450.40">
    <property type="match status" value="1"/>
</dbReference>
<dbReference type="InterPro" id="IPR003594">
    <property type="entry name" value="HATPase_dom"/>
</dbReference>
<gene>
    <name evidence="7" type="ORF">ACFOW7_04495</name>
</gene>
<evidence type="ECO:0000313" key="8">
    <source>
        <dbReference type="Proteomes" id="UP001595791"/>
    </source>
</evidence>
<protein>
    <recommendedName>
        <fullName evidence="2">histidine kinase</fullName>
        <ecNumber evidence="2">2.7.13.3</ecNumber>
    </recommendedName>
</protein>
<evidence type="ECO:0000256" key="1">
    <source>
        <dbReference type="ARBA" id="ARBA00000085"/>
    </source>
</evidence>
<dbReference type="InterPro" id="IPR004358">
    <property type="entry name" value="Sig_transdc_His_kin-like_C"/>
</dbReference>
<keyword evidence="7" id="KW-0547">Nucleotide-binding</keyword>
<keyword evidence="4" id="KW-0808">Transferase</keyword>
<sequence length="411" mass="45446">MSDSMLLQKALLAIAQETSVGQVYFDFMTRALCEQLAVRYALVGLVSEDQFHVETVSLCVDGQLVPNMRYELAHTPCESVYGKCMCIYPQGVADLFPKDTLLREMGVESYLGAPIFDTGGHAIGLVVLLDDKAFIDTSERRTVVQVYAARAGAEIDRMRFENSLRTLNHRLEAEVEARTRDLLNANRQLDNFSHSVAHDLRAPLRHMSSFCELLLELPEVAGSAEASRCANIIIKSSRKMASMIESVLEFSRLARAEPHAQTLDAALMIAEVAEEARSVLEGRPCELSLPQQGTLYGDPMLLRMALANLIGNAFKYSRLRDTVKVQVTLELLPDGFVRLSVRDNGVGFEMNQADKLFGLFQRLHESSRFEGHGVGLANVRNIVVRHGGRVGCEAAPDQGACFWIELPGEAA</sequence>
<dbReference type="Pfam" id="PF02518">
    <property type="entry name" value="HATPase_c"/>
    <property type="match status" value="1"/>
</dbReference>
<proteinExistence type="predicted"/>
<dbReference type="EMBL" id="JBHSBU010000001">
    <property type="protein sequence ID" value="MFC4158618.1"/>
    <property type="molecule type" value="Genomic_DNA"/>
</dbReference>
<dbReference type="InterPro" id="IPR050351">
    <property type="entry name" value="BphY/WalK/GraS-like"/>
</dbReference>
<dbReference type="InterPro" id="IPR003018">
    <property type="entry name" value="GAF"/>
</dbReference>
<dbReference type="Proteomes" id="UP001595791">
    <property type="component" value="Unassembled WGS sequence"/>
</dbReference>
<dbReference type="SMART" id="SM00387">
    <property type="entry name" value="HATPase_c"/>
    <property type="match status" value="1"/>
</dbReference>
<dbReference type="Pfam" id="PF00512">
    <property type="entry name" value="HisKA"/>
    <property type="match status" value="1"/>
</dbReference>
<dbReference type="SMART" id="SM00065">
    <property type="entry name" value="GAF"/>
    <property type="match status" value="1"/>
</dbReference>
<keyword evidence="3" id="KW-0597">Phosphoprotein</keyword>
<evidence type="ECO:0000256" key="3">
    <source>
        <dbReference type="ARBA" id="ARBA00022553"/>
    </source>
</evidence>
<dbReference type="SUPFAM" id="SSF55874">
    <property type="entry name" value="ATPase domain of HSP90 chaperone/DNA topoisomerase II/histidine kinase"/>
    <property type="match status" value="1"/>
</dbReference>
<dbReference type="InterPro" id="IPR029016">
    <property type="entry name" value="GAF-like_dom_sf"/>
</dbReference>
<evidence type="ECO:0000313" key="7">
    <source>
        <dbReference type="EMBL" id="MFC4158618.1"/>
    </source>
</evidence>
<dbReference type="InterPro" id="IPR005467">
    <property type="entry name" value="His_kinase_dom"/>
</dbReference>
<organism evidence="7 8">
    <name type="scientific">Chitinimonas lacunae</name>
    <dbReference type="NCBI Taxonomy" id="1963018"/>
    <lineage>
        <taxon>Bacteria</taxon>
        <taxon>Pseudomonadati</taxon>
        <taxon>Pseudomonadota</taxon>
        <taxon>Betaproteobacteria</taxon>
        <taxon>Neisseriales</taxon>
        <taxon>Chitinibacteraceae</taxon>
        <taxon>Chitinimonas</taxon>
    </lineage>
</organism>
<dbReference type="PANTHER" id="PTHR42878">
    <property type="entry name" value="TWO-COMPONENT HISTIDINE KINASE"/>
    <property type="match status" value="1"/>
</dbReference>
<dbReference type="SUPFAM" id="SSF55781">
    <property type="entry name" value="GAF domain-like"/>
    <property type="match status" value="1"/>
</dbReference>
<keyword evidence="7" id="KW-0067">ATP-binding</keyword>
<name>A0ABV8MNB6_9NEIS</name>
<keyword evidence="5" id="KW-0418">Kinase</keyword>
<dbReference type="SMART" id="SM00388">
    <property type="entry name" value="HisKA"/>
    <property type="match status" value="1"/>
</dbReference>
<dbReference type="CDD" id="cd00082">
    <property type="entry name" value="HisKA"/>
    <property type="match status" value="1"/>
</dbReference>